<dbReference type="Gene3D" id="1.20.1110.10">
    <property type="entry name" value="Calcium-transporting ATPase, transmembrane domain"/>
    <property type="match status" value="1"/>
</dbReference>
<evidence type="ECO:0000313" key="6">
    <source>
        <dbReference type="EMBL" id="ESW08761.1"/>
    </source>
</evidence>
<keyword evidence="4" id="KW-1133">Transmembrane helix</keyword>
<evidence type="ECO:0000313" key="7">
    <source>
        <dbReference type="Proteomes" id="UP000000226"/>
    </source>
</evidence>
<keyword evidence="2" id="KW-0812">Transmembrane</keyword>
<evidence type="ECO:0000256" key="2">
    <source>
        <dbReference type="ARBA" id="ARBA00022692"/>
    </source>
</evidence>
<dbReference type="AlphaFoldDB" id="V7AX07"/>
<dbReference type="eggNOG" id="KOG0202">
    <property type="taxonomic scope" value="Eukaryota"/>
</dbReference>
<reference evidence="7" key="1">
    <citation type="journal article" date="2014" name="Nat. Genet.">
        <title>A reference genome for common bean and genome-wide analysis of dual domestications.</title>
        <authorList>
            <person name="Schmutz J."/>
            <person name="McClean P.E."/>
            <person name="Mamidi S."/>
            <person name="Wu G.A."/>
            <person name="Cannon S.B."/>
            <person name="Grimwood J."/>
            <person name="Jenkins J."/>
            <person name="Shu S."/>
            <person name="Song Q."/>
            <person name="Chavarro C."/>
            <person name="Torres-Torres M."/>
            <person name="Geffroy V."/>
            <person name="Moghaddam S.M."/>
            <person name="Gao D."/>
            <person name="Abernathy B."/>
            <person name="Barry K."/>
            <person name="Blair M."/>
            <person name="Brick M.A."/>
            <person name="Chovatia M."/>
            <person name="Gepts P."/>
            <person name="Goodstein D.M."/>
            <person name="Gonzales M."/>
            <person name="Hellsten U."/>
            <person name="Hyten D.L."/>
            <person name="Jia G."/>
            <person name="Kelly J.D."/>
            <person name="Kudrna D."/>
            <person name="Lee R."/>
            <person name="Richard M.M."/>
            <person name="Miklas P.N."/>
            <person name="Osorno J.M."/>
            <person name="Rodrigues J."/>
            <person name="Thareau V."/>
            <person name="Urrea C.A."/>
            <person name="Wang M."/>
            <person name="Yu Y."/>
            <person name="Zhang M."/>
            <person name="Wing R.A."/>
            <person name="Cregan P.B."/>
            <person name="Rokhsar D.S."/>
            <person name="Jackson S.A."/>
        </authorList>
    </citation>
    <scope>NUCLEOTIDE SEQUENCE [LARGE SCALE GENOMIC DNA]</scope>
    <source>
        <strain evidence="7">cv. G19833</strain>
    </source>
</reference>
<accession>V7AX07</accession>
<dbReference type="PANTHER" id="PTHR42861">
    <property type="entry name" value="CALCIUM-TRANSPORTING ATPASE"/>
    <property type="match status" value="1"/>
</dbReference>
<dbReference type="Proteomes" id="UP000000226">
    <property type="component" value="Chromosome 9"/>
</dbReference>
<keyword evidence="5" id="KW-0472">Membrane</keyword>
<dbReference type="SUPFAM" id="SSF81665">
    <property type="entry name" value="Calcium ATPase, transmembrane domain M"/>
    <property type="match status" value="1"/>
</dbReference>
<dbReference type="Gene3D" id="3.40.50.1000">
    <property type="entry name" value="HAD superfamily/HAD-like"/>
    <property type="match status" value="1"/>
</dbReference>
<sequence length="302" mass="33784">MVKKHSNLIGKTVVEEQDASDIKMDMRFWHDVFDLYFVCGKESRGRQDDDLVFFVRKLGSHVSGSNNTESVEPYFVCRCLALGTKSMARLNAIVRSLPSVETLGCTTVICSDKTGTLTTNMMSVAKVCVVESANRGPVVSEYSVSRTTYAPEGIIFDSTGMQLDFSAELPCLLHMAMCSVLCNESTLQYNPDKENYEKIGESTEVALRVLAEKVGLPGFNSMPSALNMLTKHERASYCNHYWEEQFRKIHALEFSRDRKMMSVLCSRNQMHILFSKGTPESILPRCATILCNDDGMCEVGGR</sequence>
<dbReference type="STRING" id="3885.V7AX07"/>
<gene>
    <name evidence="6" type="ORF">PHAVU_009G0723001g</name>
</gene>
<dbReference type="OrthoDB" id="1625943at2759"/>
<dbReference type="EMBL" id="CM002296">
    <property type="protein sequence ID" value="ESW08761.1"/>
    <property type="molecule type" value="Genomic_DNA"/>
</dbReference>
<dbReference type="Pfam" id="PF09741">
    <property type="entry name" value="DUF2045"/>
    <property type="match status" value="1"/>
</dbReference>
<name>V7AX07_PHAVU</name>
<comment type="subcellular location">
    <subcellularLocation>
        <location evidence="1">Membrane</location>
    </subcellularLocation>
</comment>
<keyword evidence="7" id="KW-1185">Reference proteome</keyword>
<evidence type="ECO:0008006" key="8">
    <source>
        <dbReference type="Google" id="ProtNLM"/>
    </source>
</evidence>
<dbReference type="Pfam" id="PF13246">
    <property type="entry name" value="Cation_ATPase"/>
    <property type="match status" value="1"/>
</dbReference>
<dbReference type="InterPro" id="IPR018303">
    <property type="entry name" value="ATPase_P-typ_P_site"/>
</dbReference>
<evidence type="ECO:0000256" key="4">
    <source>
        <dbReference type="ARBA" id="ARBA00022989"/>
    </source>
</evidence>
<evidence type="ECO:0000256" key="5">
    <source>
        <dbReference type="ARBA" id="ARBA00023136"/>
    </source>
</evidence>
<evidence type="ECO:0000256" key="3">
    <source>
        <dbReference type="ARBA" id="ARBA00022842"/>
    </source>
</evidence>
<evidence type="ECO:0000256" key="1">
    <source>
        <dbReference type="ARBA" id="ARBA00004370"/>
    </source>
</evidence>
<dbReference type="Gramene" id="ESW08761">
    <property type="protein sequence ID" value="ESW08761"/>
    <property type="gene ID" value="PHAVU_009G0723001g"/>
</dbReference>
<dbReference type="PROSITE" id="PS00154">
    <property type="entry name" value="ATPASE_E1_E2"/>
    <property type="match status" value="1"/>
</dbReference>
<proteinExistence type="predicted"/>
<keyword evidence="3" id="KW-0460">Magnesium</keyword>
<dbReference type="InterPro" id="IPR019141">
    <property type="entry name" value="DUF2045"/>
</dbReference>
<dbReference type="FunFam" id="3.40.1110.10:FF:000003">
    <property type="entry name" value="Calcium-transporting ATPase"/>
    <property type="match status" value="1"/>
</dbReference>
<protein>
    <recommendedName>
        <fullName evidence="8">Cation-transporting P-type ATPase C-terminal domain-containing protein</fullName>
    </recommendedName>
</protein>
<dbReference type="InterPro" id="IPR023299">
    <property type="entry name" value="ATPase_P-typ_cyto_dom_N"/>
</dbReference>
<dbReference type="GO" id="GO:0000166">
    <property type="term" value="F:nucleotide binding"/>
    <property type="evidence" value="ECO:0007669"/>
    <property type="project" value="InterPro"/>
</dbReference>
<dbReference type="InterPro" id="IPR023298">
    <property type="entry name" value="ATPase_P-typ_TM_dom_sf"/>
</dbReference>
<dbReference type="GO" id="GO:0016020">
    <property type="term" value="C:membrane"/>
    <property type="evidence" value="ECO:0007669"/>
    <property type="project" value="UniProtKB-SubCell"/>
</dbReference>
<dbReference type="Gene3D" id="3.40.1110.10">
    <property type="entry name" value="Calcium-transporting ATPase, cytoplasmic domain N"/>
    <property type="match status" value="1"/>
</dbReference>
<dbReference type="InterPro" id="IPR023214">
    <property type="entry name" value="HAD_sf"/>
</dbReference>
<organism evidence="6 7">
    <name type="scientific">Phaseolus vulgaris</name>
    <name type="common">Kidney bean</name>
    <name type="synonym">French bean</name>
    <dbReference type="NCBI Taxonomy" id="3885"/>
    <lineage>
        <taxon>Eukaryota</taxon>
        <taxon>Viridiplantae</taxon>
        <taxon>Streptophyta</taxon>
        <taxon>Embryophyta</taxon>
        <taxon>Tracheophyta</taxon>
        <taxon>Spermatophyta</taxon>
        <taxon>Magnoliopsida</taxon>
        <taxon>eudicotyledons</taxon>
        <taxon>Gunneridae</taxon>
        <taxon>Pentapetalae</taxon>
        <taxon>rosids</taxon>
        <taxon>fabids</taxon>
        <taxon>Fabales</taxon>
        <taxon>Fabaceae</taxon>
        <taxon>Papilionoideae</taxon>
        <taxon>50 kb inversion clade</taxon>
        <taxon>NPAAA clade</taxon>
        <taxon>indigoferoid/millettioid clade</taxon>
        <taxon>Phaseoleae</taxon>
        <taxon>Phaseolus</taxon>
    </lineage>
</organism>
<dbReference type="SUPFAM" id="SSF81660">
    <property type="entry name" value="Metal cation-transporting ATPase, ATP-binding domain N"/>
    <property type="match status" value="1"/>
</dbReference>